<feature type="region of interest" description="Disordered" evidence="1">
    <location>
        <begin position="1"/>
        <end position="68"/>
    </location>
</feature>
<evidence type="ECO:0000313" key="3">
    <source>
        <dbReference type="Proteomes" id="UP000765509"/>
    </source>
</evidence>
<dbReference type="Proteomes" id="UP000765509">
    <property type="component" value="Unassembled WGS sequence"/>
</dbReference>
<organism evidence="2 3">
    <name type="scientific">Austropuccinia psidii MF-1</name>
    <dbReference type="NCBI Taxonomy" id="1389203"/>
    <lineage>
        <taxon>Eukaryota</taxon>
        <taxon>Fungi</taxon>
        <taxon>Dikarya</taxon>
        <taxon>Basidiomycota</taxon>
        <taxon>Pucciniomycotina</taxon>
        <taxon>Pucciniomycetes</taxon>
        <taxon>Pucciniales</taxon>
        <taxon>Sphaerophragmiaceae</taxon>
        <taxon>Austropuccinia</taxon>
    </lineage>
</organism>
<protein>
    <submittedName>
        <fullName evidence="2">Uncharacterized protein</fullName>
    </submittedName>
</protein>
<dbReference type="EMBL" id="AVOT02003434">
    <property type="protein sequence ID" value="MBW0473516.1"/>
    <property type="molecule type" value="Genomic_DNA"/>
</dbReference>
<reference evidence="2" key="1">
    <citation type="submission" date="2021-03" db="EMBL/GenBank/DDBJ databases">
        <title>Draft genome sequence of rust myrtle Austropuccinia psidii MF-1, a brazilian biotype.</title>
        <authorList>
            <person name="Quecine M.C."/>
            <person name="Pachon D.M.R."/>
            <person name="Bonatelli M.L."/>
            <person name="Correr F.H."/>
            <person name="Franceschini L.M."/>
            <person name="Leite T.F."/>
            <person name="Margarido G.R.A."/>
            <person name="Almeida C.A."/>
            <person name="Ferrarezi J.A."/>
            <person name="Labate C.A."/>
        </authorList>
    </citation>
    <scope>NUCLEOTIDE SEQUENCE</scope>
    <source>
        <strain evidence="2">MF-1</strain>
    </source>
</reference>
<accession>A0A9Q3GN10</accession>
<comment type="caution">
    <text evidence="2">The sequence shown here is derived from an EMBL/GenBank/DDBJ whole genome shotgun (WGS) entry which is preliminary data.</text>
</comment>
<keyword evidence="3" id="KW-1185">Reference proteome</keyword>
<name>A0A9Q3GN10_9BASI</name>
<feature type="region of interest" description="Disordered" evidence="1">
    <location>
        <begin position="82"/>
        <end position="104"/>
    </location>
</feature>
<proteinExistence type="predicted"/>
<feature type="compositionally biased region" description="Polar residues" evidence="1">
    <location>
        <begin position="1"/>
        <end position="20"/>
    </location>
</feature>
<sequence length="180" mass="20157">MPCEQTLQEPTPGLSGTQWSEDLFPKPSQHNEPHIPSLSQSSESQVPSHEKASTCEPEPELVPLLPAPSLSSTIHPSASPLLFPLPPLLPQRSQPPISPHSHNDAQQEFTNLRPALMIPQAIFHDPINQILLENHQLLPMIPFVDTTHQNEMHMEFQEELNSSLAQEIEAYPKEDITRIV</sequence>
<feature type="compositionally biased region" description="Low complexity" evidence="1">
    <location>
        <begin position="36"/>
        <end position="47"/>
    </location>
</feature>
<dbReference type="AlphaFoldDB" id="A0A9Q3GN10"/>
<evidence type="ECO:0000256" key="1">
    <source>
        <dbReference type="SAM" id="MobiDB-lite"/>
    </source>
</evidence>
<evidence type="ECO:0000313" key="2">
    <source>
        <dbReference type="EMBL" id="MBW0473516.1"/>
    </source>
</evidence>
<gene>
    <name evidence="2" type="ORF">O181_013231</name>
</gene>